<organism evidence="1">
    <name type="scientific">Ophidiomyces ophidiicola</name>
    <dbReference type="NCBI Taxonomy" id="1387563"/>
    <lineage>
        <taxon>Eukaryota</taxon>
        <taxon>Fungi</taxon>
        <taxon>Dikarya</taxon>
        <taxon>Ascomycota</taxon>
        <taxon>Pezizomycotina</taxon>
        <taxon>Eurotiomycetes</taxon>
        <taxon>Eurotiomycetidae</taxon>
        <taxon>Onygenales</taxon>
        <taxon>Onygenaceae</taxon>
        <taxon>Ophidiomyces</taxon>
    </lineage>
</organism>
<proteinExistence type="predicted"/>
<sequence length="270" mass="30070">MLRATRAEVAKPDWGGSLARELFGCETRDEANNNSLLAAATLWRPRTLPARAVAARALAMELKWTSPYSNTVDMLRAGFLTVAGAILAANNIGLLRRRFISYGARSGQPSVSTGGKNRQKQTAETPRTALERVSDFIAGWSVPHAYFIHFYIVSVLFSLVWATQLATRGPLFRVVAATLGEGNLKYSMSPNQVLLCWLLYTIQGVRRLYECVTLIRPSSSRMWIGHWLFGLGFYMAMNMAIWVEGSGKDHKSPPVLIRFNISRDLDTLLT</sequence>
<gene>
    <name evidence="1" type="primary">DFG10</name>
    <name evidence="1" type="ORF">LOY88_003613</name>
</gene>
<comment type="caution">
    <text evidence="1">The sequence shown here is derived from an EMBL/GenBank/DDBJ whole genome shotgun (WGS) entry which is preliminary data.</text>
</comment>
<name>A0ACB8UVY0_9EURO</name>
<protein>
    <submittedName>
        <fullName evidence="1">3-oxo-5-alpha-steroid 4-dehydrogenase</fullName>
    </submittedName>
</protein>
<dbReference type="EMBL" id="JALBCA010000048">
    <property type="protein sequence ID" value="KAI2386417.1"/>
    <property type="molecule type" value="Genomic_DNA"/>
</dbReference>
<reference evidence="1" key="1">
    <citation type="journal article" date="2022" name="bioRxiv">
        <title>Population genetic analysis of Ophidiomyces ophidiicola, the causative agent of snake fungal disease, indicates recent introductions to the USA.</title>
        <authorList>
            <person name="Ladner J.T."/>
            <person name="Palmer J.M."/>
            <person name="Ettinger C.L."/>
            <person name="Stajich J.E."/>
            <person name="Farrell T.M."/>
            <person name="Glorioso B.M."/>
            <person name="Lawson B."/>
            <person name="Price S.J."/>
            <person name="Stengle A.G."/>
            <person name="Grear D.A."/>
            <person name="Lorch J.M."/>
        </authorList>
    </citation>
    <scope>NUCLEOTIDE SEQUENCE</scope>
    <source>
        <strain evidence="1">NWHC 24266-5</strain>
    </source>
</reference>
<evidence type="ECO:0000313" key="1">
    <source>
        <dbReference type="EMBL" id="KAI2386417.1"/>
    </source>
</evidence>
<accession>A0ACB8UVY0</accession>